<keyword evidence="1" id="KW-0812">Transmembrane</keyword>
<protein>
    <submittedName>
        <fullName evidence="2">Uncharacterized protein</fullName>
    </submittedName>
</protein>
<evidence type="ECO:0000256" key="1">
    <source>
        <dbReference type="SAM" id="Phobius"/>
    </source>
</evidence>
<dbReference type="EMBL" id="FNFC01000014">
    <property type="protein sequence ID" value="SDJ99847.1"/>
    <property type="molecule type" value="Genomic_DNA"/>
</dbReference>
<keyword evidence="1" id="KW-1133">Transmembrane helix</keyword>
<feature type="transmembrane region" description="Helical" evidence="1">
    <location>
        <begin position="12"/>
        <end position="30"/>
    </location>
</feature>
<dbReference type="AlphaFoldDB" id="A0A1G8YAY8"/>
<keyword evidence="3" id="KW-1185">Reference proteome</keyword>
<reference evidence="2 3" key="1">
    <citation type="submission" date="2016-10" db="EMBL/GenBank/DDBJ databases">
        <authorList>
            <person name="de Groot N.N."/>
        </authorList>
    </citation>
    <scope>NUCLEOTIDE SEQUENCE [LARGE SCALE GENOMIC DNA]</scope>
    <source>
        <strain evidence="2 3">IBRC-M10015</strain>
    </source>
</reference>
<evidence type="ECO:0000313" key="3">
    <source>
        <dbReference type="Proteomes" id="UP000198856"/>
    </source>
</evidence>
<accession>A0A1G8YAY8</accession>
<feature type="transmembrane region" description="Helical" evidence="1">
    <location>
        <begin position="42"/>
        <end position="69"/>
    </location>
</feature>
<dbReference type="Proteomes" id="UP000198856">
    <property type="component" value="Unassembled WGS sequence"/>
</dbReference>
<evidence type="ECO:0000313" key="2">
    <source>
        <dbReference type="EMBL" id="SDJ99847.1"/>
    </source>
</evidence>
<dbReference type="RefSeq" id="WP_143414169.1">
    <property type="nucleotide sequence ID" value="NZ_FNFC01000014.1"/>
</dbReference>
<sequence>MTGLPLKEVLGGIAGVAIMVAVVGVVYRWATRYDPGGPFSGILSAVGVTGAVALALLGGGLLVAVGWLLGLISDGGF</sequence>
<keyword evidence="1" id="KW-0472">Membrane</keyword>
<name>A0A1G8YAY8_9EURY</name>
<proteinExistence type="predicted"/>
<gene>
    <name evidence="2" type="ORF">SAMN05216226_1144</name>
</gene>
<organism evidence="2 3">
    <name type="scientific">Halovenus aranensis</name>
    <dbReference type="NCBI Taxonomy" id="890420"/>
    <lineage>
        <taxon>Archaea</taxon>
        <taxon>Methanobacteriati</taxon>
        <taxon>Methanobacteriota</taxon>
        <taxon>Stenosarchaea group</taxon>
        <taxon>Halobacteria</taxon>
        <taxon>Halobacteriales</taxon>
        <taxon>Haloarculaceae</taxon>
        <taxon>Halovenus</taxon>
    </lineage>
</organism>